<gene>
    <name evidence="4" type="ORF">HDE69_000426</name>
</gene>
<dbReference type="Pfam" id="PF00072">
    <property type="entry name" value="Response_reg"/>
    <property type="match status" value="1"/>
</dbReference>
<evidence type="ECO:0000313" key="5">
    <source>
        <dbReference type="Proteomes" id="UP000537718"/>
    </source>
</evidence>
<dbReference type="InterPro" id="IPR007492">
    <property type="entry name" value="LytTR_DNA-bd_dom"/>
</dbReference>
<dbReference type="InterPro" id="IPR046947">
    <property type="entry name" value="LytR-like"/>
</dbReference>
<dbReference type="GO" id="GO:0003677">
    <property type="term" value="F:DNA binding"/>
    <property type="evidence" value="ECO:0007669"/>
    <property type="project" value="InterPro"/>
</dbReference>
<dbReference type="PANTHER" id="PTHR37299">
    <property type="entry name" value="TRANSCRIPTIONAL REGULATOR-RELATED"/>
    <property type="match status" value="1"/>
</dbReference>
<accession>A0A7W9DIR9</accession>
<evidence type="ECO:0000256" key="1">
    <source>
        <dbReference type="PROSITE-ProRule" id="PRU00169"/>
    </source>
</evidence>
<dbReference type="PROSITE" id="PS50110">
    <property type="entry name" value="RESPONSE_REGULATORY"/>
    <property type="match status" value="1"/>
</dbReference>
<dbReference type="Proteomes" id="UP000537718">
    <property type="component" value="Unassembled WGS sequence"/>
</dbReference>
<name>A0A7W9DIR9_9SPHI</name>
<organism evidence="4 5">
    <name type="scientific">Pedobacter cryoconitis</name>
    <dbReference type="NCBI Taxonomy" id="188932"/>
    <lineage>
        <taxon>Bacteria</taxon>
        <taxon>Pseudomonadati</taxon>
        <taxon>Bacteroidota</taxon>
        <taxon>Sphingobacteriia</taxon>
        <taxon>Sphingobacteriales</taxon>
        <taxon>Sphingobacteriaceae</taxon>
        <taxon>Pedobacter</taxon>
    </lineage>
</organism>
<dbReference type="Gene3D" id="3.40.50.2300">
    <property type="match status" value="1"/>
</dbReference>
<feature type="domain" description="HTH LytTR-type" evidence="3">
    <location>
        <begin position="144"/>
        <end position="245"/>
    </location>
</feature>
<dbReference type="EMBL" id="JACHCF010000001">
    <property type="protein sequence ID" value="MBB5619390.1"/>
    <property type="molecule type" value="Genomic_DNA"/>
</dbReference>
<sequence>MYKAILIEDEHKLREALFLMLQMVAPEKVNVIAVAESVSTAVELIDELQPDLVFMDIQLKDGSGFDVLEQCVFKKFHIIFTTAYHNYAIRAFKCSAIDYLLKPVDPSELRAAIEKIGLLEQKFLSSIQLTALQNSLGKSSTGRISLATQEGLHLVSLNDIIYCQTSGSYTTFNLSDGRAIIVSKPLKNYEEQLTLPDFFRIHQSYLVNLSFVDTYLKDGIVILKDKTELPVAQRKKDEFLRLIRL</sequence>
<dbReference type="SUPFAM" id="SSF52172">
    <property type="entry name" value="CheY-like"/>
    <property type="match status" value="1"/>
</dbReference>
<protein>
    <submittedName>
        <fullName evidence="4">Two-component system LytT family response regulator</fullName>
    </submittedName>
</protein>
<dbReference type="PANTHER" id="PTHR37299:SF1">
    <property type="entry name" value="STAGE 0 SPORULATION PROTEIN A HOMOLOG"/>
    <property type="match status" value="1"/>
</dbReference>
<comment type="caution">
    <text evidence="4">The sequence shown here is derived from an EMBL/GenBank/DDBJ whole genome shotgun (WGS) entry which is preliminary data.</text>
</comment>
<dbReference type="RefSeq" id="WP_183865535.1">
    <property type="nucleotide sequence ID" value="NZ_JACHCF010000001.1"/>
</dbReference>
<dbReference type="Pfam" id="PF04397">
    <property type="entry name" value="LytTR"/>
    <property type="match status" value="1"/>
</dbReference>
<dbReference type="InterPro" id="IPR011006">
    <property type="entry name" value="CheY-like_superfamily"/>
</dbReference>
<dbReference type="Gene3D" id="2.40.50.1020">
    <property type="entry name" value="LytTr DNA-binding domain"/>
    <property type="match status" value="1"/>
</dbReference>
<dbReference type="SMART" id="SM00448">
    <property type="entry name" value="REC"/>
    <property type="match status" value="1"/>
</dbReference>
<dbReference type="GO" id="GO:0000156">
    <property type="term" value="F:phosphorelay response regulator activity"/>
    <property type="evidence" value="ECO:0007669"/>
    <property type="project" value="InterPro"/>
</dbReference>
<dbReference type="PROSITE" id="PS50930">
    <property type="entry name" value="HTH_LYTTR"/>
    <property type="match status" value="1"/>
</dbReference>
<evidence type="ECO:0000259" key="2">
    <source>
        <dbReference type="PROSITE" id="PS50110"/>
    </source>
</evidence>
<dbReference type="SMART" id="SM00850">
    <property type="entry name" value="LytTR"/>
    <property type="match status" value="1"/>
</dbReference>
<evidence type="ECO:0000259" key="3">
    <source>
        <dbReference type="PROSITE" id="PS50930"/>
    </source>
</evidence>
<feature type="domain" description="Response regulatory" evidence="2">
    <location>
        <begin position="3"/>
        <end position="117"/>
    </location>
</feature>
<dbReference type="AlphaFoldDB" id="A0A7W9DIR9"/>
<dbReference type="InterPro" id="IPR001789">
    <property type="entry name" value="Sig_transdc_resp-reg_receiver"/>
</dbReference>
<evidence type="ECO:0000313" key="4">
    <source>
        <dbReference type="EMBL" id="MBB5619390.1"/>
    </source>
</evidence>
<keyword evidence="1" id="KW-0597">Phosphoprotein</keyword>
<proteinExistence type="predicted"/>
<feature type="modified residue" description="4-aspartylphosphate" evidence="1">
    <location>
        <position position="56"/>
    </location>
</feature>
<reference evidence="4 5" key="1">
    <citation type="submission" date="2020-08" db="EMBL/GenBank/DDBJ databases">
        <title>Genomic Encyclopedia of Type Strains, Phase IV (KMG-V): Genome sequencing to study the core and pangenomes of soil and plant-associated prokaryotes.</title>
        <authorList>
            <person name="Whitman W."/>
        </authorList>
    </citation>
    <scope>NUCLEOTIDE SEQUENCE [LARGE SCALE GENOMIC DNA]</scope>
    <source>
        <strain evidence="4 5">MP7CTX6</strain>
    </source>
</reference>